<organism evidence="3 4">
    <name type="scientific">Setaria digitata</name>
    <dbReference type="NCBI Taxonomy" id="48799"/>
    <lineage>
        <taxon>Eukaryota</taxon>
        <taxon>Metazoa</taxon>
        <taxon>Ecdysozoa</taxon>
        <taxon>Nematoda</taxon>
        <taxon>Chromadorea</taxon>
        <taxon>Rhabditida</taxon>
        <taxon>Spirurina</taxon>
        <taxon>Spiruromorpha</taxon>
        <taxon>Filarioidea</taxon>
        <taxon>Setariidae</taxon>
        <taxon>Setaria</taxon>
    </lineage>
</organism>
<dbReference type="InterPro" id="IPR011989">
    <property type="entry name" value="ARM-like"/>
</dbReference>
<proteinExistence type="inferred from homology"/>
<keyword evidence="3" id="KW-1185">Reference proteome</keyword>
<dbReference type="SUPFAM" id="SSF48371">
    <property type="entry name" value="ARM repeat"/>
    <property type="match status" value="1"/>
</dbReference>
<dbReference type="Pfam" id="PF15903">
    <property type="entry name" value="PL48"/>
    <property type="match status" value="1"/>
</dbReference>
<protein>
    <submittedName>
        <fullName evidence="4">FAM65 N-terminal domain-containing protein</fullName>
    </submittedName>
</protein>
<feature type="domain" description="FAM65 N-terminal" evidence="2">
    <location>
        <begin position="30"/>
        <end position="292"/>
    </location>
</feature>
<comment type="similarity">
    <text evidence="1">Belongs to the RIPOR family.</text>
</comment>
<accession>A0A915Q386</accession>
<evidence type="ECO:0000259" key="2">
    <source>
        <dbReference type="Pfam" id="PF15903"/>
    </source>
</evidence>
<dbReference type="Proteomes" id="UP000887581">
    <property type="component" value="Unplaced"/>
</dbReference>
<dbReference type="InterPro" id="IPR031780">
    <property type="entry name" value="FAM65_N"/>
</dbReference>
<reference evidence="4" key="1">
    <citation type="submission" date="2022-11" db="UniProtKB">
        <authorList>
            <consortium name="WormBaseParasite"/>
        </authorList>
    </citation>
    <scope>IDENTIFICATION</scope>
</reference>
<sequence length="895" mass="102212">MMHIPTTPSSAGSTPLNYLRQHLMKRYQSEAVQQRLTLLFDVLLRGFSSFVNHYANEAAWLKARLESLHSENLDEEQILQKGLKIAEENEQLYAKHANRIVKLREQYLGQITVYNNLKGGSIGDLRLLAGSTRSIQSFGNSNRMTKRLNQAAAAVELELYSMVGRLQIEINAIVGFARITPGDIFEVTVRHGSQKWKTRGKTQPDRTQKWDHSSVIFTCYPDCPLDIKATEVRFFKSKTLSERSFDPGEMFCSQSQLVTINLNQIGTLKLELIVHWMPLMNARNLNTVSSVYSSLSNENYFMDNASTSDAVEKKPRVLLREKKRTNQLMRQKEIWRSSTNILDSVYDDISKSIPNIDTVEALPVKRGELKKEASESLYLKNGWKRSISVSQLISNSNHDSLCERISSTSSVPTENELLYLLELIKPFVAKLIRKHPEIAAHKSCLNRWEKFLKVKDEVLVGRKDELMNRTDISYRDEHDENSRFHCAEQTSENDSGIDSLRQHISPYSAKNCATIDRTSCIGATGSGPSQRRFRQMKEKERRKSVGAIVDLTSENQRFGNPDELWLRSSTNSSSSGCSVSRLWDRTASYGISWELHLCLRHHLKRCLNILTTLTNIYGPLEYRENEMLGRLEEETSTLNELIKLASRTRLSVTRKNVLYELTTNSEVQELWLAAVFQLNATLIVPMESLRRQIRAHFGSIVEIRYPELVNNVIDTMMSLLTDKSTWEPEYISVFQFTNLFRGKHVTSFVENLAHEALIMSHLSSRQLNLVKEVMNRLSQVPVVPPLESLRYISLVLVCPDRHLQSIIESYLKSANGQLRDDLIMCYICLLEHENEQSRKGACRALGTLGSPKALHALTFLYSNDPAQSVREEAHGAISKMERNLQDLTSIETTKI</sequence>
<dbReference type="PANTHER" id="PTHR15829:SF13">
    <property type="entry name" value="FAM65 N-TERMINAL DOMAIN-CONTAINING PROTEIN"/>
    <property type="match status" value="1"/>
</dbReference>
<evidence type="ECO:0000313" key="4">
    <source>
        <dbReference type="WBParaSite" id="sdigi.contig66.g3461.t1"/>
    </source>
</evidence>
<evidence type="ECO:0000256" key="1">
    <source>
        <dbReference type="ARBA" id="ARBA00005744"/>
    </source>
</evidence>
<dbReference type="InterPro" id="IPR016024">
    <property type="entry name" value="ARM-type_fold"/>
</dbReference>
<dbReference type="PANTHER" id="PTHR15829">
    <property type="entry name" value="PROTEIN KINASE PKN/PRK1, EFFECTOR"/>
    <property type="match status" value="1"/>
</dbReference>
<dbReference type="Gene3D" id="1.25.10.10">
    <property type="entry name" value="Leucine-rich Repeat Variant"/>
    <property type="match status" value="1"/>
</dbReference>
<name>A0A915Q386_9BILA</name>
<dbReference type="WBParaSite" id="sdigi.contig66.g3461.t1">
    <property type="protein sequence ID" value="sdigi.contig66.g3461.t1"/>
    <property type="gene ID" value="sdigi.contig66.g3461"/>
</dbReference>
<dbReference type="InterPro" id="IPR026136">
    <property type="entry name" value="RIPOR3"/>
</dbReference>
<dbReference type="AlphaFoldDB" id="A0A915Q386"/>
<evidence type="ECO:0000313" key="3">
    <source>
        <dbReference type="Proteomes" id="UP000887581"/>
    </source>
</evidence>